<feature type="compositionally biased region" description="Low complexity" evidence="1">
    <location>
        <begin position="476"/>
        <end position="486"/>
    </location>
</feature>
<feature type="compositionally biased region" description="Basic residues" evidence="1">
    <location>
        <begin position="322"/>
        <end position="344"/>
    </location>
</feature>
<dbReference type="AlphaFoldDB" id="A0A370P6G1"/>
<keyword evidence="3" id="KW-1185">Reference proteome</keyword>
<gene>
    <name evidence="2" type="ORF">M752DRAFT_330590</name>
</gene>
<feature type="compositionally biased region" description="Polar residues" evidence="1">
    <location>
        <begin position="455"/>
        <end position="466"/>
    </location>
</feature>
<evidence type="ECO:0000256" key="1">
    <source>
        <dbReference type="SAM" id="MobiDB-lite"/>
    </source>
</evidence>
<organism evidence="2 3">
    <name type="scientific">Aspergillus phoenicis ATCC 13157</name>
    <dbReference type="NCBI Taxonomy" id="1353007"/>
    <lineage>
        <taxon>Eukaryota</taxon>
        <taxon>Fungi</taxon>
        <taxon>Dikarya</taxon>
        <taxon>Ascomycota</taxon>
        <taxon>Pezizomycotina</taxon>
        <taxon>Eurotiomycetes</taxon>
        <taxon>Eurotiomycetidae</taxon>
        <taxon>Eurotiales</taxon>
        <taxon>Aspergillaceae</taxon>
        <taxon>Aspergillus</taxon>
    </lineage>
</organism>
<dbReference type="Proteomes" id="UP000254937">
    <property type="component" value="Unassembled WGS sequence"/>
</dbReference>
<feature type="region of interest" description="Disordered" evidence="1">
    <location>
        <begin position="1"/>
        <end position="499"/>
    </location>
</feature>
<reference evidence="2 3" key="1">
    <citation type="submission" date="2018-07" db="EMBL/GenBank/DDBJ databases">
        <title>Section-level genome sequencing of Aspergillus section Nigri to investigate inter- and intra-species variation.</title>
        <authorList>
            <consortium name="DOE Joint Genome Institute"/>
            <person name="Vesth T.C."/>
            <person name="Nybo J.L."/>
            <person name="Theobald S."/>
            <person name="Frisvad J.C."/>
            <person name="Larsen T.O."/>
            <person name="Nielsen K.F."/>
            <person name="Hoof J.B."/>
            <person name="Brandl J."/>
            <person name="Salamov A."/>
            <person name="Riley R."/>
            <person name="Gladden J.M."/>
            <person name="Phatale P."/>
            <person name="Nielsen M.T."/>
            <person name="Lyhne E.K."/>
            <person name="Kogle M.E."/>
            <person name="Strasser K."/>
            <person name="McDonnell E."/>
            <person name="Barry K."/>
            <person name="Clum A."/>
            <person name="Chen C."/>
            <person name="Nolan M."/>
            <person name="Sandor L."/>
            <person name="Kuo A."/>
            <person name="Lipzen A."/>
            <person name="Hainaut M."/>
            <person name="Drula E."/>
            <person name="Tsang A."/>
            <person name="Magnuson J.K."/>
            <person name="Henrissat B."/>
            <person name="Wiebenga A."/>
            <person name="Simmons B.A."/>
            <person name="Makela M.R."/>
            <person name="De vries R.P."/>
            <person name="Grigoriev I.V."/>
            <person name="Mortensen U.H."/>
            <person name="Baker S.E."/>
            <person name="Andersen M.R."/>
        </authorList>
    </citation>
    <scope>NUCLEOTIDE SEQUENCE [LARGE SCALE GENOMIC DNA]</scope>
    <source>
        <strain evidence="2 3">ATCC 13157</strain>
    </source>
</reference>
<feature type="compositionally biased region" description="Pro residues" evidence="1">
    <location>
        <begin position="20"/>
        <end position="31"/>
    </location>
</feature>
<feature type="compositionally biased region" description="Low complexity" evidence="1">
    <location>
        <begin position="418"/>
        <end position="436"/>
    </location>
</feature>
<protein>
    <submittedName>
        <fullName evidence="2">Uncharacterized protein</fullName>
    </submittedName>
</protein>
<feature type="compositionally biased region" description="Acidic residues" evidence="1">
    <location>
        <begin position="93"/>
        <end position="107"/>
    </location>
</feature>
<sequence length="525" mass="56032">MSGLNPFRPKKPENTFAAPAPAPAPPLPPFQSQPQPSFTSHPSKPVPSVTFPSTSFRSVPRTPPASLTPDPDDTASSDDQSASDPFHQHSYATDDDGEAEDQEDIDDLDSKRTYQVAHPPSRDDDRSQPSIRTVPDPALYFRRSAPPGAITLPPQRSTHDRPADLDQAGTPRENAPVAASNVSTRSSTSYGGTRTPDSSSTDVSRPSDLRTGPATRAGSGLTPSLDPSSRPLASRPANRDRIPPPPPKSHHGKRITPSPGVTPSLTQTTPGKATNRFSFHGSPSEPSYSPRPPQSGSDYFSAKPKDEPPSTEQSTESLRRSQSQHKRPPTPPLSRRHSQMRRSKTTMSKVNPLRLSIHVAQDSSAASSSSSPPPSPSGWSLNPARTRESRTGSTPSEEPMHTATSTLRPEPSAAAPVSPTETSQSTSTGSSTKRTSLYNPLPPPPPPRRSRGSSNHSIDSSGQSLRSGKPADETMAAPAAPAAPAAQDEFVPHPSNAHDILADLSRLQKEVDDLRGHYESRKASQ</sequence>
<feature type="compositionally biased region" description="Low complexity" evidence="1">
    <location>
        <begin position="32"/>
        <end position="42"/>
    </location>
</feature>
<name>A0A370P6G1_ASPPH</name>
<feature type="compositionally biased region" description="Polar residues" evidence="1">
    <location>
        <begin position="391"/>
        <end position="407"/>
    </location>
</feature>
<accession>A0A370P6G1</accession>
<feature type="compositionally biased region" description="Polar residues" evidence="1">
    <location>
        <begin position="259"/>
        <end position="277"/>
    </location>
</feature>
<evidence type="ECO:0000313" key="2">
    <source>
        <dbReference type="EMBL" id="RDK37307.1"/>
    </source>
</evidence>
<feature type="compositionally biased region" description="Low complexity" evidence="1">
    <location>
        <begin position="183"/>
        <end position="195"/>
    </location>
</feature>
<evidence type="ECO:0000313" key="3">
    <source>
        <dbReference type="Proteomes" id="UP000254937"/>
    </source>
</evidence>
<proteinExistence type="predicted"/>
<dbReference type="EMBL" id="KZ851872">
    <property type="protein sequence ID" value="RDK37307.1"/>
    <property type="molecule type" value="Genomic_DNA"/>
</dbReference>